<dbReference type="Proteomes" id="UP000596329">
    <property type="component" value="Chromosome"/>
</dbReference>
<organism evidence="1 2">
    <name type="scientific">Flavobacterium psychrophilum</name>
    <dbReference type="NCBI Taxonomy" id="96345"/>
    <lineage>
        <taxon>Bacteria</taxon>
        <taxon>Pseudomonadati</taxon>
        <taxon>Bacteroidota</taxon>
        <taxon>Flavobacteriia</taxon>
        <taxon>Flavobacteriales</taxon>
        <taxon>Flavobacteriaceae</taxon>
        <taxon>Flavobacterium</taxon>
    </lineage>
</organism>
<dbReference type="AlphaFoldDB" id="A0A7U2NDN8"/>
<name>A0A7U2NDN8_FLAPS</name>
<dbReference type="EMBL" id="CP059075">
    <property type="protein sequence ID" value="QRE03090.1"/>
    <property type="molecule type" value="Genomic_DNA"/>
</dbReference>
<accession>A0A7U2NDN8</accession>
<evidence type="ECO:0000313" key="1">
    <source>
        <dbReference type="EMBL" id="QRE03090.1"/>
    </source>
</evidence>
<sequence>MFKLSQIKPFIIQAVSSCFSSKEPKLHWYDCQFYYKKKGADMYIVDFNLQVGFANQKDILNGRKVKKLTGYRVKEFPKKVLDNGLFYFKINAYLGQFSK</sequence>
<gene>
    <name evidence="1" type="ORF">H0H26_09275</name>
</gene>
<evidence type="ECO:0000313" key="2">
    <source>
        <dbReference type="Proteomes" id="UP000596329"/>
    </source>
</evidence>
<proteinExistence type="predicted"/>
<reference evidence="1 2" key="1">
    <citation type="submission" date="2020-07" db="EMBL/GenBank/DDBJ databases">
        <title>Genomic characterization of Flavobacterium psychrophilum strains.</title>
        <authorList>
            <person name="Castillo D."/>
            <person name="Jorgensen J."/>
            <person name="Middelboe M."/>
        </authorList>
    </citation>
    <scope>NUCLEOTIDE SEQUENCE [LARGE SCALE GENOMIC DNA]</scope>
    <source>
        <strain evidence="1 2">FPS-R7</strain>
    </source>
</reference>
<dbReference type="RefSeq" id="WP_094151163.1">
    <property type="nucleotide sequence ID" value="NZ_CP059075.1"/>
</dbReference>
<protein>
    <submittedName>
        <fullName evidence="1">Uncharacterized protein</fullName>
    </submittedName>
</protein>